<feature type="transmembrane region" description="Helical" evidence="1">
    <location>
        <begin position="12"/>
        <end position="30"/>
    </location>
</feature>
<dbReference type="InterPro" id="IPR000160">
    <property type="entry name" value="GGDEF_dom"/>
</dbReference>
<dbReference type="CDD" id="cd01949">
    <property type="entry name" value="GGDEF"/>
    <property type="match status" value="1"/>
</dbReference>
<dbReference type="NCBIfam" id="TIGR00254">
    <property type="entry name" value="GGDEF"/>
    <property type="match status" value="1"/>
</dbReference>
<dbReference type="InterPro" id="IPR050469">
    <property type="entry name" value="Diguanylate_Cyclase"/>
</dbReference>
<dbReference type="SMART" id="SM00267">
    <property type="entry name" value="GGDEF"/>
    <property type="match status" value="1"/>
</dbReference>
<dbReference type="InterPro" id="IPR029787">
    <property type="entry name" value="Nucleotide_cyclase"/>
</dbReference>
<evidence type="ECO:0000259" key="2">
    <source>
        <dbReference type="PROSITE" id="PS50887"/>
    </source>
</evidence>
<feature type="transmembrane region" description="Helical" evidence="1">
    <location>
        <begin position="276"/>
        <end position="297"/>
    </location>
</feature>
<dbReference type="Gene3D" id="3.30.70.270">
    <property type="match status" value="1"/>
</dbReference>
<dbReference type="GO" id="GO:0005886">
    <property type="term" value="C:plasma membrane"/>
    <property type="evidence" value="ECO:0007669"/>
    <property type="project" value="TreeGrafter"/>
</dbReference>
<dbReference type="InterPro" id="IPR043128">
    <property type="entry name" value="Rev_trsase/Diguanyl_cyclase"/>
</dbReference>
<organism evidence="3 4">
    <name type="scientific">Roseburia zhanii</name>
    <dbReference type="NCBI Taxonomy" id="2763064"/>
    <lineage>
        <taxon>Bacteria</taxon>
        <taxon>Bacillati</taxon>
        <taxon>Bacillota</taxon>
        <taxon>Clostridia</taxon>
        <taxon>Lachnospirales</taxon>
        <taxon>Lachnospiraceae</taxon>
        <taxon>Roseburia</taxon>
    </lineage>
</organism>
<keyword evidence="1" id="KW-1133">Transmembrane helix</keyword>
<keyword evidence="1" id="KW-0812">Transmembrane</keyword>
<dbReference type="SUPFAM" id="SSF55073">
    <property type="entry name" value="Nucleotide cyclase"/>
    <property type="match status" value="1"/>
</dbReference>
<gene>
    <name evidence="3" type="ORF">H8S17_10725</name>
</gene>
<proteinExistence type="predicted"/>
<feature type="transmembrane region" description="Helical" evidence="1">
    <location>
        <begin position="190"/>
        <end position="209"/>
    </location>
</feature>
<reference evidence="3" key="1">
    <citation type="submission" date="2020-08" db="EMBL/GenBank/DDBJ databases">
        <title>Genome public.</title>
        <authorList>
            <person name="Liu C."/>
            <person name="Sun Q."/>
        </authorList>
    </citation>
    <scope>NUCLEOTIDE SEQUENCE</scope>
    <source>
        <strain evidence="3">BX1005</strain>
    </source>
</reference>
<accession>A0A923LPD9</accession>
<keyword evidence="4" id="KW-1185">Reference proteome</keyword>
<dbReference type="AlphaFoldDB" id="A0A923LPD9"/>
<feature type="transmembrane region" description="Helical" evidence="1">
    <location>
        <begin position="159"/>
        <end position="178"/>
    </location>
</feature>
<dbReference type="PROSITE" id="PS50887">
    <property type="entry name" value="GGDEF"/>
    <property type="match status" value="1"/>
</dbReference>
<dbReference type="PANTHER" id="PTHR45138:SF9">
    <property type="entry name" value="DIGUANYLATE CYCLASE DGCM-RELATED"/>
    <property type="match status" value="1"/>
</dbReference>
<dbReference type="GO" id="GO:1902201">
    <property type="term" value="P:negative regulation of bacterial-type flagellum-dependent cell motility"/>
    <property type="evidence" value="ECO:0007669"/>
    <property type="project" value="TreeGrafter"/>
</dbReference>
<dbReference type="RefSeq" id="WP_186867302.1">
    <property type="nucleotide sequence ID" value="NZ_JACOPH010000009.1"/>
</dbReference>
<name>A0A923LPD9_9FIRM</name>
<evidence type="ECO:0000313" key="3">
    <source>
        <dbReference type="EMBL" id="MBC5714665.1"/>
    </source>
</evidence>
<dbReference type="GO" id="GO:0052621">
    <property type="term" value="F:diguanylate cyclase activity"/>
    <property type="evidence" value="ECO:0007669"/>
    <property type="project" value="TreeGrafter"/>
</dbReference>
<keyword evidence="1" id="KW-0472">Membrane</keyword>
<protein>
    <submittedName>
        <fullName evidence="3">GGDEF domain-containing protein</fullName>
    </submittedName>
</protein>
<evidence type="ECO:0000256" key="1">
    <source>
        <dbReference type="SAM" id="Phobius"/>
    </source>
</evidence>
<feature type="domain" description="GGDEF" evidence="2">
    <location>
        <begin position="397"/>
        <end position="529"/>
    </location>
</feature>
<dbReference type="Pfam" id="PF00990">
    <property type="entry name" value="GGDEF"/>
    <property type="match status" value="1"/>
</dbReference>
<feature type="transmembrane region" description="Helical" evidence="1">
    <location>
        <begin position="333"/>
        <end position="353"/>
    </location>
</feature>
<dbReference type="GO" id="GO:0043709">
    <property type="term" value="P:cell adhesion involved in single-species biofilm formation"/>
    <property type="evidence" value="ECO:0007669"/>
    <property type="project" value="TreeGrafter"/>
</dbReference>
<sequence length="529" mass="61215">MKNTRYSVRKVIFWCMCAAFLAVLIVSGIYEQHHSIKYQYRVVDDFSYQTLKEDQTVTASHTVTEEMAGKTVVFHTFDSYVDAKTDSRFLYHFGEKPLVGNSPGSYYHFIEIPEDTLGEKLTIRIKTVYPHKYSDTYQFMAGNTWDLVVSFLNKEMPNLITNLFILIFGVIMCSLYVVQRRMDLHGEKNLYFGLMSIVFVLWSNGSLFAEQLIFRNAVMQYYLNYFSLFLLLMIVILYIESIDDKIQCKFEFAMAAAAVVICVTLHFLGIKDFTETVWLFSILIGIDTVILIIHIIIQQKKYHTIGNTVLVLLIFGVLNVIDYVLRSTHVERYTMFTKIGLIIYVFISGYLGIRDMLNELVLAKESALLKKIAYLDNLTKQKNRYALEHDLKEMELSSLSIVSLDLNNLKTCNDTFGHTMGDRYIKGAADILDSVYQNVYRVGGDEFIALVSTRSKEVLLEKKKEMHKKIAEYNEKENAALFLQIASGYSSYQEGDASYEDILKRADKEMYRDKKQLKEKKKNDRDGEE</sequence>
<evidence type="ECO:0000313" key="4">
    <source>
        <dbReference type="Proteomes" id="UP000606720"/>
    </source>
</evidence>
<dbReference type="Proteomes" id="UP000606720">
    <property type="component" value="Unassembled WGS sequence"/>
</dbReference>
<feature type="transmembrane region" description="Helical" evidence="1">
    <location>
        <begin position="304"/>
        <end position="321"/>
    </location>
</feature>
<feature type="transmembrane region" description="Helical" evidence="1">
    <location>
        <begin position="221"/>
        <end position="240"/>
    </location>
</feature>
<dbReference type="PANTHER" id="PTHR45138">
    <property type="entry name" value="REGULATORY COMPONENTS OF SENSORY TRANSDUCTION SYSTEM"/>
    <property type="match status" value="1"/>
</dbReference>
<comment type="caution">
    <text evidence="3">The sequence shown here is derived from an EMBL/GenBank/DDBJ whole genome shotgun (WGS) entry which is preliminary data.</text>
</comment>
<dbReference type="EMBL" id="JACOPH010000009">
    <property type="protein sequence ID" value="MBC5714665.1"/>
    <property type="molecule type" value="Genomic_DNA"/>
</dbReference>
<feature type="transmembrane region" description="Helical" evidence="1">
    <location>
        <begin position="252"/>
        <end position="270"/>
    </location>
</feature>